<keyword evidence="12" id="KW-0624">Polysaccharide degradation</keyword>
<dbReference type="CDD" id="cd21175">
    <property type="entry name" value="LPMO_AA9"/>
    <property type="match status" value="1"/>
</dbReference>
<evidence type="ECO:0000256" key="7">
    <source>
        <dbReference type="ARBA" id="ARBA00023002"/>
    </source>
</evidence>
<feature type="region of interest" description="Disordered" evidence="16">
    <location>
        <begin position="249"/>
        <end position="359"/>
    </location>
</feature>
<feature type="region of interest" description="Disordered" evidence="16">
    <location>
        <begin position="199"/>
        <end position="219"/>
    </location>
</feature>
<evidence type="ECO:0000256" key="13">
    <source>
        <dbReference type="ARBA" id="ARBA00044502"/>
    </source>
</evidence>
<keyword evidence="3" id="KW-0964">Secreted</keyword>
<feature type="compositionally biased region" description="Basic and acidic residues" evidence="16">
    <location>
        <begin position="347"/>
        <end position="359"/>
    </location>
</feature>
<evidence type="ECO:0000256" key="8">
    <source>
        <dbReference type="ARBA" id="ARBA00023008"/>
    </source>
</evidence>
<feature type="compositionally biased region" description="Polar residues" evidence="16">
    <location>
        <begin position="331"/>
        <end position="340"/>
    </location>
</feature>
<gene>
    <name evidence="19" type="ORF">BDV98DRAFT_584571</name>
</gene>
<dbReference type="PANTHER" id="PTHR33353:SF10">
    <property type="entry name" value="ENDO-BETA-1,4-GLUCANASE D"/>
    <property type="match status" value="1"/>
</dbReference>
<evidence type="ECO:0000256" key="1">
    <source>
        <dbReference type="ARBA" id="ARBA00001973"/>
    </source>
</evidence>
<dbReference type="InterPro" id="IPR005103">
    <property type="entry name" value="AA9_LPMO"/>
</dbReference>
<protein>
    <recommendedName>
        <fullName evidence="15">lytic cellulose monooxygenase (C4-dehydrogenating)</fullName>
        <ecNumber evidence="15">1.14.99.56</ecNumber>
    </recommendedName>
</protein>
<evidence type="ECO:0000313" key="19">
    <source>
        <dbReference type="EMBL" id="TFK98989.1"/>
    </source>
</evidence>
<keyword evidence="20" id="KW-1185">Reference proteome</keyword>
<keyword evidence="10" id="KW-1015">Disulfide bond</keyword>
<dbReference type="GO" id="GO:0016787">
    <property type="term" value="F:hydrolase activity"/>
    <property type="evidence" value="ECO:0007669"/>
    <property type="project" value="UniProtKB-KW"/>
</dbReference>
<organism evidence="19 20">
    <name type="scientific">Pterulicium gracile</name>
    <dbReference type="NCBI Taxonomy" id="1884261"/>
    <lineage>
        <taxon>Eukaryota</taxon>
        <taxon>Fungi</taxon>
        <taxon>Dikarya</taxon>
        <taxon>Basidiomycota</taxon>
        <taxon>Agaricomycotina</taxon>
        <taxon>Agaricomycetes</taxon>
        <taxon>Agaricomycetidae</taxon>
        <taxon>Agaricales</taxon>
        <taxon>Pleurotineae</taxon>
        <taxon>Pterulaceae</taxon>
        <taxon>Pterulicium</taxon>
    </lineage>
</organism>
<keyword evidence="9" id="KW-0503">Monooxygenase</keyword>
<accession>A0A5C3QD37</accession>
<comment type="subcellular location">
    <subcellularLocation>
        <location evidence="2">Secreted</location>
    </subcellularLocation>
</comment>
<evidence type="ECO:0000256" key="15">
    <source>
        <dbReference type="ARBA" id="ARBA00047174"/>
    </source>
</evidence>
<dbReference type="STRING" id="1884261.A0A5C3QD37"/>
<comment type="catalytic activity">
    <reaction evidence="14">
        <text>[(1-&gt;4)-beta-D-glucosyl]n+m + reduced acceptor + O2 = 4-dehydro-beta-D-glucosyl-[(1-&gt;4)-beta-D-glucosyl]n-1 + [(1-&gt;4)-beta-D-glucosyl]m + acceptor + H2O.</text>
        <dbReference type="EC" id="1.14.99.56"/>
    </reaction>
</comment>
<evidence type="ECO:0000256" key="16">
    <source>
        <dbReference type="SAM" id="MobiDB-lite"/>
    </source>
</evidence>
<sequence>MMRSVTCFTLLSLLPSLVAAHGFVSQITVNNKKEFHGNSPYRNPDPSAVRQITGVEPVKGANNPDINCGLGSKIASDVLQVMPGDRLSFEWHGGDGSPWPHNIGPMMTYMASCGDQLCNDFDSTKAKWFKIEQTGRVAPGKAWIQGRLLDFDVPANVTLPGNIQPGNYLIRHEIIALHLGEQKGGAEFYPSCAQLEVGGNGNGKPSEDELVTFPGGYSDDDPGVHAKQIWDVNAKYVYPGPPVAKFAAESGAVGDSEPSTSTGSGSGNGNGGNGNGNGNGNDNDSGSNNDDEGTNDSDNTPSGNGNGNSGNTPSGNGNSGDYGSQDPPKSESGTTASQSCKLKKSSTSREERRAAYKRDLAKYKPKHVSRVMRNIDWSSLGLH</sequence>
<evidence type="ECO:0000256" key="6">
    <source>
        <dbReference type="ARBA" id="ARBA00023001"/>
    </source>
</evidence>
<dbReference type="GO" id="GO:0004497">
    <property type="term" value="F:monooxygenase activity"/>
    <property type="evidence" value="ECO:0007669"/>
    <property type="project" value="UniProtKB-KW"/>
</dbReference>
<dbReference type="Pfam" id="PF03443">
    <property type="entry name" value="AA9"/>
    <property type="match status" value="1"/>
</dbReference>
<dbReference type="Proteomes" id="UP000305067">
    <property type="component" value="Unassembled WGS sequence"/>
</dbReference>
<evidence type="ECO:0000256" key="11">
    <source>
        <dbReference type="ARBA" id="ARBA00023277"/>
    </source>
</evidence>
<evidence type="ECO:0000256" key="3">
    <source>
        <dbReference type="ARBA" id="ARBA00022525"/>
    </source>
</evidence>
<evidence type="ECO:0000313" key="20">
    <source>
        <dbReference type="Proteomes" id="UP000305067"/>
    </source>
</evidence>
<evidence type="ECO:0000256" key="5">
    <source>
        <dbReference type="ARBA" id="ARBA00022729"/>
    </source>
</evidence>
<reference evidence="19 20" key="1">
    <citation type="journal article" date="2019" name="Nat. Ecol. Evol.">
        <title>Megaphylogeny resolves global patterns of mushroom evolution.</title>
        <authorList>
            <person name="Varga T."/>
            <person name="Krizsan K."/>
            <person name="Foldi C."/>
            <person name="Dima B."/>
            <person name="Sanchez-Garcia M."/>
            <person name="Sanchez-Ramirez S."/>
            <person name="Szollosi G.J."/>
            <person name="Szarkandi J.G."/>
            <person name="Papp V."/>
            <person name="Albert L."/>
            <person name="Andreopoulos W."/>
            <person name="Angelini C."/>
            <person name="Antonin V."/>
            <person name="Barry K.W."/>
            <person name="Bougher N.L."/>
            <person name="Buchanan P."/>
            <person name="Buyck B."/>
            <person name="Bense V."/>
            <person name="Catcheside P."/>
            <person name="Chovatia M."/>
            <person name="Cooper J."/>
            <person name="Damon W."/>
            <person name="Desjardin D."/>
            <person name="Finy P."/>
            <person name="Geml J."/>
            <person name="Haridas S."/>
            <person name="Hughes K."/>
            <person name="Justo A."/>
            <person name="Karasinski D."/>
            <person name="Kautmanova I."/>
            <person name="Kiss B."/>
            <person name="Kocsube S."/>
            <person name="Kotiranta H."/>
            <person name="LaButti K.M."/>
            <person name="Lechner B.E."/>
            <person name="Liimatainen K."/>
            <person name="Lipzen A."/>
            <person name="Lukacs Z."/>
            <person name="Mihaltcheva S."/>
            <person name="Morgado L.N."/>
            <person name="Niskanen T."/>
            <person name="Noordeloos M.E."/>
            <person name="Ohm R.A."/>
            <person name="Ortiz-Santana B."/>
            <person name="Ovrebo C."/>
            <person name="Racz N."/>
            <person name="Riley R."/>
            <person name="Savchenko A."/>
            <person name="Shiryaev A."/>
            <person name="Soop K."/>
            <person name="Spirin V."/>
            <person name="Szebenyi C."/>
            <person name="Tomsovsky M."/>
            <person name="Tulloss R.E."/>
            <person name="Uehling J."/>
            <person name="Grigoriev I.V."/>
            <person name="Vagvolgyi C."/>
            <person name="Papp T."/>
            <person name="Martin F.M."/>
            <person name="Miettinen O."/>
            <person name="Hibbett D.S."/>
            <person name="Nagy L.G."/>
        </authorList>
    </citation>
    <scope>NUCLEOTIDE SEQUENCE [LARGE SCALE GENOMIC DNA]</scope>
    <source>
        <strain evidence="19 20">CBS 309.79</strain>
    </source>
</reference>
<feature type="compositionally biased region" description="Gly residues" evidence="16">
    <location>
        <begin position="264"/>
        <end position="279"/>
    </location>
</feature>
<keyword evidence="19" id="KW-0378">Hydrolase</keyword>
<evidence type="ECO:0000256" key="12">
    <source>
        <dbReference type="ARBA" id="ARBA00023326"/>
    </source>
</evidence>
<dbReference type="Gene3D" id="2.70.50.70">
    <property type="match status" value="1"/>
</dbReference>
<evidence type="ECO:0000256" key="10">
    <source>
        <dbReference type="ARBA" id="ARBA00023157"/>
    </source>
</evidence>
<evidence type="ECO:0000259" key="18">
    <source>
        <dbReference type="Pfam" id="PF03443"/>
    </source>
</evidence>
<keyword evidence="7" id="KW-0560">Oxidoreductase</keyword>
<dbReference type="AlphaFoldDB" id="A0A5C3QD37"/>
<keyword evidence="8" id="KW-0186">Copper</keyword>
<name>A0A5C3QD37_9AGAR</name>
<dbReference type="OrthoDB" id="4849160at2759"/>
<keyword evidence="4" id="KW-0479">Metal-binding</keyword>
<dbReference type="InterPro" id="IPR049892">
    <property type="entry name" value="AA9"/>
</dbReference>
<comment type="cofactor">
    <cofactor evidence="1">
        <name>Cu(2+)</name>
        <dbReference type="ChEBI" id="CHEBI:29036"/>
    </cofactor>
</comment>
<evidence type="ECO:0000256" key="17">
    <source>
        <dbReference type="SAM" id="SignalP"/>
    </source>
</evidence>
<dbReference type="GO" id="GO:0030245">
    <property type="term" value="P:cellulose catabolic process"/>
    <property type="evidence" value="ECO:0007669"/>
    <property type="project" value="UniProtKB-KW"/>
</dbReference>
<dbReference type="EC" id="1.14.99.56" evidence="15"/>
<comment type="similarity">
    <text evidence="13">Belongs to the polysaccharide monooxygenase AA9 family.</text>
</comment>
<dbReference type="PANTHER" id="PTHR33353">
    <property type="entry name" value="PUTATIVE (AFU_ORTHOLOGUE AFUA_1G12560)-RELATED"/>
    <property type="match status" value="1"/>
</dbReference>
<dbReference type="GO" id="GO:0005576">
    <property type="term" value="C:extracellular region"/>
    <property type="evidence" value="ECO:0007669"/>
    <property type="project" value="UniProtKB-SubCell"/>
</dbReference>
<evidence type="ECO:0000256" key="2">
    <source>
        <dbReference type="ARBA" id="ARBA00004613"/>
    </source>
</evidence>
<evidence type="ECO:0000256" key="4">
    <source>
        <dbReference type="ARBA" id="ARBA00022723"/>
    </source>
</evidence>
<dbReference type="EMBL" id="ML178836">
    <property type="protein sequence ID" value="TFK98989.1"/>
    <property type="molecule type" value="Genomic_DNA"/>
</dbReference>
<feature type="chain" id="PRO_5023017620" description="lytic cellulose monooxygenase (C4-dehydrogenating)" evidence="17">
    <location>
        <begin position="21"/>
        <end position="383"/>
    </location>
</feature>
<feature type="domain" description="Auxiliary Activity family 9 catalytic" evidence="18">
    <location>
        <begin position="21"/>
        <end position="227"/>
    </location>
</feature>
<dbReference type="GO" id="GO:0046872">
    <property type="term" value="F:metal ion binding"/>
    <property type="evidence" value="ECO:0007669"/>
    <property type="project" value="UniProtKB-KW"/>
</dbReference>
<keyword evidence="11" id="KW-0119">Carbohydrate metabolism</keyword>
<feature type="signal peptide" evidence="17">
    <location>
        <begin position="1"/>
        <end position="20"/>
    </location>
</feature>
<proteinExistence type="inferred from homology"/>
<keyword evidence="5 17" id="KW-0732">Signal</keyword>
<evidence type="ECO:0000256" key="14">
    <source>
        <dbReference type="ARBA" id="ARBA00045077"/>
    </source>
</evidence>
<keyword evidence="6" id="KW-0136">Cellulose degradation</keyword>
<evidence type="ECO:0000256" key="9">
    <source>
        <dbReference type="ARBA" id="ARBA00023033"/>
    </source>
</evidence>
<feature type="compositionally biased region" description="Low complexity" evidence="16">
    <location>
        <begin position="296"/>
        <end position="316"/>
    </location>
</feature>